<name>A0ABV6IND4_9PROT</name>
<organism evidence="5 6">
    <name type="scientific">Muricoccus vinaceus</name>
    <dbReference type="NCBI Taxonomy" id="424704"/>
    <lineage>
        <taxon>Bacteria</taxon>
        <taxon>Pseudomonadati</taxon>
        <taxon>Pseudomonadota</taxon>
        <taxon>Alphaproteobacteria</taxon>
        <taxon>Acetobacterales</taxon>
        <taxon>Roseomonadaceae</taxon>
        <taxon>Muricoccus</taxon>
    </lineage>
</organism>
<reference evidence="5 6" key="1">
    <citation type="submission" date="2024-09" db="EMBL/GenBank/DDBJ databases">
        <authorList>
            <person name="Sun Q."/>
            <person name="Mori K."/>
        </authorList>
    </citation>
    <scope>NUCLEOTIDE SEQUENCE [LARGE SCALE GENOMIC DNA]</scope>
    <source>
        <strain evidence="5 6">CCM 7468</strain>
    </source>
</reference>
<evidence type="ECO:0000313" key="6">
    <source>
        <dbReference type="Proteomes" id="UP001589789"/>
    </source>
</evidence>
<gene>
    <name evidence="5" type="ORF">ACFFIC_05985</name>
</gene>
<evidence type="ECO:0000256" key="4">
    <source>
        <dbReference type="ARBA" id="ARBA00022929"/>
    </source>
</evidence>
<protein>
    <submittedName>
        <fullName evidence="5">GNAT family N-acyltransferase</fullName>
        <ecNumber evidence="5">2.3.1.-</ecNumber>
    </submittedName>
</protein>
<keyword evidence="3" id="KW-0949">S-adenosyl-L-methionine</keyword>
<dbReference type="SUPFAM" id="SSF55729">
    <property type="entry name" value="Acyl-CoA N-acyltransferases (Nat)"/>
    <property type="match status" value="1"/>
</dbReference>
<sequence>MTSARSDILDAAKDFEVTIADTPERLRAAYSLRHQVYCMERGYEPGTGALETDRFDRRAGHALLTQRSTGRLVGTVRIIAPSAVGSDLDLPMQSLCQDGAIRALPTRGTGEISRFAISKSLRDASADGIPLRLGLMRGVVQLSANMGIRHWCAVMEHTLLRLLRGSGIHFQPLGPAVEFRGLRQPCWGPVDQVLGRMFAERPAVWNYVTDGGALWPAPMQAAAAA</sequence>
<keyword evidence="4" id="KW-0071">Autoinducer synthesis</keyword>
<dbReference type="InterPro" id="IPR001690">
    <property type="entry name" value="Autoind_synthase"/>
</dbReference>
<keyword evidence="6" id="KW-1185">Reference proteome</keyword>
<keyword evidence="2 5" id="KW-0808">Transferase</keyword>
<dbReference type="PANTHER" id="PTHR39322:SF1">
    <property type="entry name" value="ISOVALERYL-HOMOSERINE LACTONE SYNTHASE"/>
    <property type="match status" value="1"/>
</dbReference>
<keyword evidence="5" id="KW-0012">Acyltransferase</keyword>
<dbReference type="EMBL" id="JBHLVZ010000002">
    <property type="protein sequence ID" value="MFC0385101.1"/>
    <property type="molecule type" value="Genomic_DNA"/>
</dbReference>
<accession>A0ABV6IND4</accession>
<evidence type="ECO:0000256" key="2">
    <source>
        <dbReference type="ARBA" id="ARBA00022679"/>
    </source>
</evidence>
<evidence type="ECO:0000256" key="1">
    <source>
        <dbReference type="ARBA" id="ARBA00022654"/>
    </source>
</evidence>
<evidence type="ECO:0000313" key="5">
    <source>
        <dbReference type="EMBL" id="MFC0385101.1"/>
    </source>
</evidence>
<dbReference type="RefSeq" id="WP_377049221.1">
    <property type="nucleotide sequence ID" value="NZ_JBHLVZ010000002.1"/>
</dbReference>
<keyword evidence="1" id="KW-0673">Quorum sensing</keyword>
<dbReference type="Pfam" id="PF13444">
    <property type="entry name" value="Acetyltransf_5"/>
    <property type="match status" value="1"/>
</dbReference>
<dbReference type="Proteomes" id="UP001589789">
    <property type="component" value="Unassembled WGS sequence"/>
</dbReference>
<dbReference type="Gene3D" id="3.40.630.30">
    <property type="match status" value="1"/>
</dbReference>
<dbReference type="PANTHER" id="PTHR39322">
    <property type="entry name" value="ACYL-HOMOSERINE-LACTONE SYNTHASE"/>
    <property type="match status" value="1"/>
</dbReference>
<dbReference type="GO" id="GO:0016746">
    <property type="term" value="F:acyltransferase activity"/>
    <property type="evidence" value="ECO:0007669"/>
    <property type="project" value="UniProtKB-KW"/>
</dbReference>
<evidence type="ECO:0000256" key="3">
    <source>
        <dbReference type="ARBA" id="ARBA00022691"/>
    </source>
</evidence>
<comment type="caution">
    <text evidence="5">The sequence shown here is derived from an EMBL/GenBank/DDBJ whole genome shotgun (WGS) entry which is preliminary data.</text>
</comment>
<proteinExistence type="predicted"/>
<dbReference type="InterPro" id="IPR016181">
    <property type="entry name" value="Acyl_CoA_acyltransferase"/>
</dbReference>
<dbReference type="EC" id="2.3.1.-" evidence="5"/>